<dbReference type="OrthoDB" id="5297272at2"/>
<feature type="region of interest" description="Disordered" evidence="1">
    <location>
        <begin position="198"/>
        <end position="221"/>
    </location>
</feature>
<dbReference type="Proteomes" id="UP000269265">
    <property type="component" value="Unassembled WGS sequence"/>
</dbReference>
<keyword evidence="4" id="KW-1185">Reference proteome</keyword>
<name>A0A3R8YKI3_9BURK</name>
<evidence type="ECO:0000256" key="1">
    <source>
        <dbReference type="SAM" id="MobiDB-lite"/>
    </source>
</evidence>
<comment type="caution">
    <text evidence="3">The sequence shown here is derived from an EMBL/GenBank/DDBJ whole genome shotgun (WGS) entry which is preliminary data.</text>
</comment>
<protein>
    <submittedName>
        <fullName evidence="3">Uncharacterized protein</fullName>
    </submittedName>
</protein>
<dbReference type="EMBL" id="RSED01000021">
    <property type="protein sequence ID" value="RRS02523.1"/>
    <property type="molecule type" value="Genomic_DNA"/>
</dbReference>
<evidence type="ECO:0000256" key="2">
    <source>
        <dbReference type="SAM" id="Phobius"/>
    </source>
</evidence>
<evidence type="ECO:0000313" key="3">
    <source>
        <dbReference type="EMBL" id="RRS02523.1"/>
    </source>
</evidence>
<organism evidence="3 4">
    <name type="scientific">Aquabacterium soli</name>
    <dbReference type="NCBI Taxonomy" id="2493092"/>
    <lineage>
        <taxon>Bacteria</taxon>
        <taxon>Pseudomonadati</taxon>
        <taxon>Pseudomonadota</taxon>
        <taxon>Betaproteobacteria</taxon>
        <taxon>Burkholderiales</taxon>
        <taxon>Aquabacterium</taxon>
    </lineage>
</organism>
<proteinExistence type="predicted"/>
<keyword evidence="2" id="KW-1133">Transmembrane helix</keyword>
<gene>
    <name evidence="3" type="ORF">EIP75_20135</name>
</gene>
<reference evidence="3 4" key="1">
    <citation type="submission" date="2018-12" db="EMBL/GenBank/DDBJ databases">
        <title>The whole draft genome of Aquabacterium sp. SJQ9.</title>
        <authorList>
            <person name="Sun L."/>
            <person name="Gao X."/>
            <person name="Chen W."/>
            <person name="Huang K."/>
        </authorList>
    </citation>
    <scope>NUCLEOTIDE SEQUENCE [LARGE SCALE GENOMIC DNA]</scope>
    <source>
        <strain evidence="3 4">SJQ9</strain>
    </source>
</reference>
<sequence length="221" mass="23739">MTRHTTLSLNALAAQSRRVRLMSLSLGALIGMWATVYLPQVHAAATTEPTGVKAPAKPKGPSLKERKERKVSAAKKAAVAAGVETKLAPLPEASGEQIAAAQRVLIGKYECEFKKSVLVDRNDANPGYVNLTEGRQVWVMKPVVSSTGTIRLEDTRGEALMLQIATKSMLMNVKTGQRMVDGCMHEVQRVAMEEMRRNPPPSVFNLDGKSPPPAAAAATAP</sequence>
<feature type="region of interest" description="Disordered" evidence="1">
    <location>
        <begin position="48"/>
        <end position="67"/>
    </location>
</feature>
<dbReference type="AlphaFoldDB" id="A0A3R8YKI3"/>
<keyword evidence="2" id="KW-0472">Membrane</keyword>
<feature type="transmembrane region" description="Helical" evidence="2">
    <location>
        <begin position="21"/>
        <end position="39"/>
    </location>
</feature>
<evidence type="ECO:0000313" key="4">
    <source>
        <dbReference type="Proteomes" id="UP000269265"/>
    </source>
</evidence>
<accession>A0A3R8YKI3</accession>
<keyword evidence="2" id="KW-0812">Transmembrane</keyword>
<dbReference type="RefSeq" id="WP_125244989.1">
    <property type="nucleotide sequence ID" value="NZ_RSED01000021.1"/>
</dbReference>